<dbReference type="EC" id="6.3.2.2" evidence="10"/>
<evidence type="ECO:0000256" key="3">
    <source>
        <dbReference type="ARBA" id="ARBA00011153"/>
    </source>
</evidence>
<feature type="disulfide bond" evidence="11">
    <location>
        <begin position="111"/>
        <end position="331"/>
    </location>
</feature>
<keyword evidence="7 10" id="KW-0067">ATP-binding</keyword>
<dbReference type="Gene3D" id="3.30.590.20">
    <property type="match status" value="1"/>
</dbReference>
<dbReference type="InterPro" id="IPR006336">
    <property type="entry name" value="GCS2"/>
</dbReference>
<evidence type="ECO:0000256" key="4">
    <source>
        <dbReference type="ARBA" id="ARBA00022598"/>
    </source>
</evidence>
<sequence length="453" mass="50840">MADDAPLTRDDLIGAMSKGIKPRDQWRIGAEHEKFGFDKSTLRRPAYDGDNGIRAMLEGLQRFGWSPVDEGGHVIALERTNDEGFTASISLEPGGQFELSGAPLKDIHDICDETGRHLVEVKQVADQLGLGFLGLGFDPMWRREDVPVMPKGRYDIMRAYMPKKGGLGLDMMLRTCTIQANLDFDSEADMVLKFRTSLALQPIATALFANSPFTEGRPNGFLTARANVWTDTDPDRTGMLDFVFEDGFGFERYADYALDVPMYFAKRGERYVDLSGQSFRAFMEGRLDALPGERATKKDWADHLTTLFPEVRLKQYLEMRGADGGPWSRICALPALWAGVLYDAPSLAAAWDLVKDWDIADHERLRRDVTRLGLKAEVAGRTVQDVARDMVAIARQGLKNRARFSGGMVDERGYLSELEDIADSGITPAERLLELYHGDWQGDVERVYRDFAY</sequence>
<dbReference type="STRING" id="871741.SAMN05192570_1931"/>
<evidence type="ECO:0000256" key="1">
    <source>
        <dbReference type="ARBA" id="ARBA00005006"/>
    </source>
</evidence>
<evidence type="ECO:0000256" key="10">
    <source>
        <dbReference type="PIRNR" id="PIRNR017901"/>
    </source>
</evidence>
<dbReference type="InterPro" id="IPR014746">
    <property type="entry name" value="Gln_synth/guanido_kin_cat_dom"/>
</dbReference>
<comment type="function">
    <text evidence="10">Catalyzes the synthesis of gamma-glutamylcysteine (gamma-GC).</text>
</comment>
<dbReference type="InterPro" id="IPR011556">
    <property type="entry name" value="Glut_cys_lig_pln_type"/>
</dbReference>
<dbReference type="GO" id="GO:0006750">
    <property type="term" value="P:glutathione biosynthetic process"/>
    <property type="evidence" value="ECO:0007669"/>
    <property type="project" value="UniProtKB-UniRule"/>
</dbReference>
<keyword evidence="5" id="KW-0317">Glutathione biosynthesis</keyword>
<evidence type="ECO:0000256" key="9">
    <source>
        <dbReference type="ARBA" id="ARBA00023157"/>
    </source>
</evidence>
<dbReference type="GO" id="GO:0005524">
    <property type="term" value="F:ATP binding"/>
    <property type="evidence" value="ECO:0007669"/>
    <property type="project" value="UniProtKB-UniRule"/>
</dbReference>
<evidence type="ECO:0000313" key="13">
    <source>
        <dbReference type="Proteomes" id="UP000198788"/>
    </source>
</evidence>
<gene>
    <name evidence="12" type="ORF">SAMN05192570_1931</name>
</gene>
<proteinExistence type="inferred from homology"/>
<evidence type="ECO:0000256" key="11">
    <source>
        <dbReference type="PIRSR" id="PIRSR017901-50"/>
    </source>
</evidence>
<evidence type="ECO:0000256" key="5">
    <source>
        <dbReference type="ARBA" id="ARBA00022684"/>
    </source>
</evidence>
<keyword evidence="4 10" id="KW-0436">Ligase</keyword>
<dbReference type="Pfam" id="PF04107">
    <property type="entry name" value="GCS2"/>
    <property type="match status" value="1"/>
</dbReference>
<comment type="pathway">
    <text evidence="1">Sulfur metabolism; glutathione biosynthesis; glutathione from L-cysteine and L-glutamate: step 1/2.</text>
</comment>
<comment type="similarity">
    <text evidence="2">Belongs to the carboxylate-amine ligase family. Glutamate--cysteine ligase type 2 subfamily.</text>
</comment>
<dbReference type="PANTHER" id="PTHR34378">
    <property type="entry name" value="GLUTAMATE--CYSTEINE LIGASE, CHLOROPLASTIC"/>
    <property type="match status" value="1"/>
</dbReference>
<dbReference type="PIRSF" id="PIRSF017901">
    <property type="entry name" value="GCL"/>
    <property type="match status" value="1"/>
</dbReference>
<dbReference type="OrthoDB" id="9780152at2"/>
<evidence type="ECO:0000313" key="12">
    <source>
        <dbReference type="EMBL" id="SFS53154.1"/>
    </source>
</evidence>
<comment type="catalytic activity">
    <reaction evidence="10">
        <text>L-cysteine + L-glutamate + ATP = gamma-L-glutamyl-L-cysteine + ADP + phosphate + H(+)</text>
        <dbReference type="Rhea" id="RHEA:13285"/>
        <dbReference type="ChEBI" id="CHEBI:15378"/>
        <dbReference type="ChEBI" id="CHEBI:29985"/>
        <dbReference type="ChEBI" id="CHEBI:30616"/>
        <dbReference type="ChEBI" id="CHEBI:35235"/>
        <dbReference type="ChEBI" id="CHEBI:43474"/>
        <dbReference type="ChEBI" id="CHEBI:58173"/>
        <dbReference type="ChEBI" id="CHEBI:456216"/>
        <dbReference type="EC" id="6.3.2.2"/>
    </reaction>
</comment>
<keyword evidence="8" id="KW-0809">Transit peptide</keyword>
<organism evidence="12 13">
    <name type="scientific">Brevundimonas viscosa</name>
    <dbReference type="NCBI Taxonomy" id="871741"/>
    <lineage>
        <taxon>Bacteria</taxon>
        <taxon>Pseudomonadati</taxon>
        <taxon>Pseudomonadota</taxon>
        <taxon>Alphaproteobacteria</taxon>
        <taxon>Caulobacterales</taxon>
        <taxon>Caulobacteraceae</taxon>
        <taxon>Brevundimonas</taxon>
    </lineage>
</organism>
<evidence type="ECO:0000256" key="7">
    <source>
        <dbReference type="ARBA" id="ARBA00022840"/>
    </source>
</evidence>
<dbReference type="RefSeq" id="WP_092309526.1">
    <property type="nucleotide sequence ID" value="NZ_FOZV01000003.1"/>
</dbReference>
<protein>
    <recommendedName>
        <fullName evidence="10">Glutamate--cysteine ligase</fullName>
        <ecNumber evidence="10">6.3.2.2</ecNumber>
    </recommendedName>
</protein>
<dbReference type="InterPro" id="IPR035434">
    <property type="entry name" value="GCL_bact_plant"/>
</dbReference>
<dbReference type="PANTHER" id="PTHR34378:SF1">
    <property type="entry name" value="GLUTAMATE--CYSTEINE LIGASE, CHLOROPLASTIC"/>
    <property type="match status" value="1"/>
</dbReference>
<evidence type="ECO:0000256" key="6">
    <source>
        <dbReference type="ARBA" id="ARBA00022741"/>
    </source>
</evidence>
<comment type="subunit">
    <text evidence="3">Homodimer or monomer when oxidized or reduced, respectively.</text>
</comment>
<dbReference type="NCBIfam" id="TIGR01436">
    <property type="entry name" value="glu_cys_lig_pln"/>
    <property type="match status" value="1"/>
</dbReference>
<dbReference type="SUPFAM" id="SSF55931">
    <property type="entry name" value="Glutamine synthetase/guanido kinase"/>
    <property type="match status" value="1"/>
</dbReference>
<evidence type="ECO:0000256" key="8">
    <source>
        <dbReference type="ARBA" id="ARBA00022946"/>
    </source>
</evidence>
<keyword evidence="9 11" id="KW-1015">Disulfide bond</keyword>
<accession>A0A1I6QL13</accession>
<evidence type="ECO:0000256" key="2">
    <source>
        <dbReference type="ARBA" id="ARBA00010253"/>
    </source>
</evidence>
<reference evidence="13" key="1">
    <citation type="submission" date="2016-10" db="EMBL/GenBank/DDBJ databases">
        <authorList>
            <person name="Varghese N."/>
            <person name="Submissions S."/>
        </authorList>
    </citation>
    <scope>NUCLEOTIDE SEQUENCE [LARGE SCALE GENOMIC DNA]</scope>
    <source>
        <strain evidence="13">CGMCC 1.10683</strain>
    </source>
</reference>
<name>A0A1I6QL13_9CAUL</name>
<dbReference type="EMBL" id="FOZV01000003">
    <property type="protein sequence ID" value="SFS53154.1"/>
    <property type="molecule type" value="Genomic_DNA"/>
</dbReference>
<dbReference type="GO" id="GO:0004357">
    <property type="term" value="F:glutamate-cysteine ligase activity"/>
    <property type="evidence" value="ECO:0007669"/>
    <property type="project" value="UniProtKB-UniRule"/>
</dbReference>
<keyword evidence="6 10" id="KW-0547">Nucleotide-binding</keyword>
<dbReference type="Proteomes" id="UP000198788">
    <property type="component" value="Unassembled WGS sequence"/>
</dbReference>
<keyword evidence="13" id="KW-1185">Reference proteome</keyword>
<comment type="similarity">
    <text evidence="10">Belongs to the glutamate--cysteine ligase type 2 family. EgtA subfamily.</text>
</comment>
<dbReference type="AlphaFoldDB" id="A0A1I6QL13"/>